<dbReference type="InterPro" id="IPR007709">
    <property type="entry name" value="N-FG_amidohydro"/>
</dbReference>
<reference evidence="1 2" key="1">
    <citation type="submission" date="2018-03" db="EMBL/GenBank/DDBJ databases">
        <title>Cross-interface Injection: A General Nanoliter Liquid Handling Method Applied to Single Cells Genome Amplification Automated Nanoliter Liquid Handling Applied to Single Cell Multiple Displacement Amplification.</title>
        <authorList>
            <person name="Yun J."/>
            <person name="Xu P."/>
            <person name="Xu J."/>
            <person name="Dai X."/>
            <person name="Wang Y."/>
            <person name="Zheng X."/>
            <person name="Cao C."/>
            <person name="Yi Q."/>
            <person name="Zhu Y."/>
            <person name="Wang L."/>
            <person name="Dong Z."/>
            <person name="Huang Y."/>
            <person name="Huang L."/>
            <person name="Du W."/>
        </authorList>
    </citation>
    <scope>NUCLEOTIDE SEQUENCE [LARGE SCALE GENOMIC DNA]</scope>
    <source>
        <strain evidence="1 2">Z-D1-2</strain>
    </source>
</reference>
<sequence>MYKYLITCEHGGNQIPTAYAADFAAHTQLLQSHRGWDKGALASALLISKRLHYPIYYSEISRLLIECNRTLQHPELFSLISKDFSDKEKDKIIKKYYLPYRNKLEKFISENISQGHTIIHLSIHSFTPVLNGETRKTEIGILYDPDRILESAYALKWQKHIQKKSDTWRVKMNYPYLGIDDGLTSYFRKLFLENYAGLELEINNKLFDCYTTSHITNQVIPNFKFDKTIG</sequence>
<keyword evidence="1" id="KW-0378">Hydrolase</keyword>
<proteinExistence type="predicted"/>
<accession>A0A2T4DVH9</accession>
<dbReference type="SUPFAM" id="SSF53187">
    <property type="entry name" value="Zn-dependent exopeptidases"/>
    <property type="match status" value="1"/>
</dbReference>
<dbReference type="Proteomes" id="UP000240608">
    <property type="component" value="Unassembled WGS sequence"/>
</dbReference>
<dbReference type="Gene3D" id="3.40.630.40">
    <property type="entry name" value="Zn-dependent exopeptidases"/>
    <property type="match status" value="1"/>
</dbReference>
<protein>
    <submittedName>
        <fullName evidence="1">N-formylglutamate amidohydrolase</fullName>
    </submittedName>
</protein>
<name>A0A2T4DVH9_9BACT</name>
<dbReference type="Pfam" id="PF05013">
    <property type="entry name" value="FGase"/>
    <property type="match status" value="1"/>
</dbReference>
<dbReference type="AlphaFoldDB" id="A0A2T4DVH9"/>
<comment type="caution">
    <text evidence="1">The sequence shown here is derived from an EMBL/GenBank/DDBJ whole genome shotgun (WGS) entry which is preliminary data.</text>
</comment>
<gene>
    <name evidence="1" type="ORF">C9994_00895</name>
</gene>
<organism evidence="1 2">
    <name type="scientific">Marivirga lumbricoides</name>
    <dbReference type="NCBI Taxonomy" id="1046115"/>
    <lineage>
        <taxon>Bacteria</taxon>
        <taxon>Pseudomonadati</taxon>
        <taxon>Bacteroidota</taxon>
        <taxon>Cytophagia</taxon>
        <taxon>Cytophagales</taxon>
        <taxon>Marivirgaceae</taxon>
        <taxon>Marivirga</taxon>
    </lineage>
</organism>
<evidence type="ECO:0000313" key="1">
    <source>
        <dbReference type="EMBL" id="PTB97824.1"/>
    </source>
</evidence>
<dbReference type="EMBL" id="PYVU01000004">
    <property type="protein sequence ID" value="PTB97824.1"/>
    <property type="molecule type" value="Genomic_DNA"/>
</dbReference>
<evidence type="ECO:0000313" key="2">
    <source>
        <dbReference type="Proteomes" id="UP000240608"/>
    </source>
</evidence>
<dbReference type="GO" id="GO:0016787">
    <property type="term" value="F:hydrolase activity"/>
    <property type="evidence" value="ECO:0007669"/>
    <property type="project" value="UniProtKB-KW"/>
</dbReference>